<protein>
    <submittedName>
        <fullName evidence="1">Uncharacterized protein</fullName>
    </submittedName>
</protein>
<reference evidence="1 2" key="1">
    <citation type="submission" date="2016-11" db="EMBL/GenBank/DDBJ databases">
        <title>Complete Genome Sequence of Bradyrhizobium sp. strain J5, an isolated from soybean nodule in Hokkaido.</title>
        <authorList>
            <person name="Kanehara K."/>
        </authorList>
    </citation>
    <scope>NUCLEOTIDE SEQUENCE [LARGE SCALE GENOMIC DNA]</scope>
    <source>
        <strain evidence="1 2">J5</strain>
    </source>
</reference>
<accession>A0A1L3FNH3</accession>
<sequence>MTRAAVRRPKPIPRASISLFPCSDATAPISFGVPFARMRSQPSGSYISVAVGDKWCGSARKSANALDAARLPTHRAVASMWRESRSISYLPFARWTASRKLPGLHPEHTLYWIGIKNAERLEAIGRWNRI</sequence>
<evidence type="ECO:0000313" key="2">
    <source>
        <dbReference type="Proteomes" id="UP000181962"/>
    </source>
</evidence>
<organism evidence="1 2">
    <name type="scientific">Bradyrhizobium japonicum</name>
    <dbReference type="NCBI Taxonomy" id="375"/>
    <lineage>
        <taxon>Bacteria</taxon>
        <taxon>Pseudomonadati</taxon>
        <taxon>Pseudomonadota</taxon>
        <taxon>Alphaproteobacteria</taxon>
        <taxon>Hyphomicrobiales</taxon>
        <taxon>Nitrobacteraceae</taxon>
        <taxon>Bradyrhizobium</taxon>
    </lineage>
</organism>
<gene>
    <name evidence="1" type="ORF">BKD09_41785</name>
</gene>
<dbReference type="EMBL" id="CP017637">
    <property type="protein sequence ID" value="APG14887.1"/>
    <property type="molecule type" value="Genomic_DNA"/>
</dbReference>
<proteinExistence type="predicted"/>
<evidence type="ECO:0000313" key="1">
    <source>
        <dbReference type="EMBL" id="APG14887.1"/>
    </source>
</evidence>
<name>A0A1L3FNH3_BRAJP</name>
<dbReference type="AlphaFoldDB" id="A0A1L3FNH3"/>
<dbReference type="Proteomes" id="UP000181962">
    <property type="component" value="Chromosome"/>
</dbReference>